<proteinExistence type="predicted"/>
<gene>
    <name evidence="1" type="ORF">MM415B03123_0015</name>
</gene>
<organism evidence="1">
    <name type="scientific">viral metagenome</name>
    <dbReference type="NCBI Taxonomy" id="1070528"/>
    <lineage>
        <taxon>unclassified sequences</taxon>
        <taxon>metagenomes</taxon>
        <taxon>organismal metagenomes</taxon>
    </lineage>
</organism>
<reference evidence="1" key="1">
    <citation type="submission" date="2020-03" db="EMBL/GenBank/DDBJ databases">
        <title>The deep terrestrial virosphere.</title>
        <authorList>
            <person name="Holmfeldt K."/>
            <person name="Nilsson E."/>
            <person name="Simone D."/>
            <person name="Lopez-Fernandez M."/>
            <person name="Wu X."/>
            <person name="de Brujin I."/>
            <person name="Lundin D."/>
            <person name="Andersson A."/>
            <person name="Bertilsson S."/>
            <person name="Dopson M."/>
        </authorList>
    </citation>
    <scope>NUCLEOTIDE SEQUENCE</scope>
    <source>
        <strain evidence="1">MM415B03123</strain>
    </source>
</reference>
<name>A0A6M3KX71_9ZZZZ</name>
<protein>
    <submittedName>
        <fullName evidence="1">Uncharacterized protein</fullName>
    </submittedName>
</protein>
<accession>A0A6M3KX71</accession>
<sequence length="65" mass="8174">MKKTKERKPVIRCGCKYSWKKDTWNRKYKVNLVFYSDMDAFMKGRCPKCHYFKWFLTRVRKEEVR</sequence>
<dbReference type="EMBL" id="MT142657">
    <property type="protein sequence ID" value="QJA86757.1"/>
    <property type="molecule type" value="Genomic_DNA"/>
</dbReference>
<dbReference type="AlphaFoldDB" id="A0A6M3KX71"/>
<evidence type="ECO:0000313" key="1">
    <source>
        <dbReference type="EMBL" id="QJA86757.1"/>
    </source>
</evidence>